<sequence>MVQTSPRAIYSPTLDLELLLEERGPIDLLDVDKLPPPPPPRRCISFGYENSDTGNDDSGNDVEVLMINSQCGPGLLFPKGGWEDDETVEEAAAREAFPFLVLIRDAVVLMIFHTMFPKSYPRKRWFGEIQLSIVKDLVGYYKFKSKTHRGEFCPEGLCKAAMFALLVTEELESWPEKSTRVRYWLTASEAAKNCRHAWMRDALVDGFLKCHGRKLAETDGLD</sequence>
<keyword evidence="4" id="KW-0378">Hydrolase</keyword>
<evidence type="ECO:0000256" key="5">
    <source>
        <dbReference type="ARBA" id="ARBA00022842"/>
    </source>
</evidence>
<reference evidence="6" key="1">
    <citation type="submission" date="2022-04" db="EMBL/GenBank/DDBJ databases">
        <title>Carnegiea gigantea Genome sequencing and assembly v2.</title>
        <authorList>
            <person name="Copetti D."/>
            <person name="Sanderson M.J."/>
            <person name="Burquez A."/>
            <person name="Wojciechowski M.F."/>
        </authorList>
    </citation>
    <scope>NUCLEOTIDE SEQUENCE</scope>
    <source>
        <strain evidence="6">SGP5-SGP5p</strain>
        <tissue evidence="6">Aerial part</tissue>
    </source>
</reference>
<name>A0A9Q1GX50_9CARY</name>
<gene>
    <name evidence="6" type="ORF">Cgig2_003604</name>
</gene>
<keyword evidence="3" id="KW-0479">Metal-binding</keyword>
<accession>A0A9Q1GX50</accession>
<evidence type="ECO:0000313" key="6">
    <source>
        <dbReference type="EMBL" id="KAJ8427693.1"/>
    </source>
</evidence>
<dbReference type="GO" id="GO:0005737">
    <property type="term" value="C:cytoplasm"/>
    <property type="evidence" value="ECO:0007669"/>
    <property type="project" value="TreeGrafter"/>
</dbReference>
<dbReference type="InterPro" id="IPR015797">
    <property type="entry name" value="NUDIX_hydrolase-like_dom_sf"/>
</dbReference>
<proteinExistence type="inferred from homology"/>
<dbReference type="AlphaFoldDB" id="A0A9Q1GX50"/>
<evidence type="ECO:0000256" key="1">
    <source>
        <dbReference type="ARBA" id="ARBA00001946"/>
    </source>
</evidence>
<dbReference type="OrthoDB" id="2011998at2759"/>
<protein>
    <submittedName>
        <fullName evidence="6">Uncharacterized protein</fullName>
    </submittedName>
</protein>
<dbReference type="Proteomes" id="UP001153076">
    <property type="component" value="Unassembled WGS sequence"/>
</dbReference>
<comment type="similarity">
    <text evidence="2">Belongs to the Nudix hydrolase family.</text>
</comment>
<dbReference type="GO" id="GO:0016462">
    <property type="term" value="F:pyrophosphatase activity"/>
    <property type="evidence" value="ECO:0007669"/>
    <property type="project" value="InterPro"/>
</dbReference>
<dbReference type="GO" id="GO:0005634">
    <property type="term" value="C:nucleus"/>
    <property type="evidence" value="ECO:0007669"/>
    <property type="project" value="TreeGrafter"/>
</dbReference>
<keyword evidence="7" id="KW-1185">Reference proteome</keyword>
<evidence type="ECO:0000256" key="2">
    <source>
        <dbReference type="ARBA" id="ARBA00005582"/>
    </source>
</evidence>
<dbReference type="EMBL" id="JAKOGI010001110">
    <property type="protein sequence ID" value="KAJ8427693.1"/>
    <property type="molecule type" value="Genomic_DNA"/>
</dbReference>
<dbReference type="Gene3D" id="3.90.79.10">
    <property type="entry name" value="Nucleoside Triphosphate Pyrophosphohydrolase"/>
    <property type="match status" value="2"/>
</dbReference>
<dbReference type="CDD" id="cd04666">
    <property type="entry name" value="NUDIX_DIPP2_like_Nudt4"/>
    <property type="match status" value="1"/>
</dbReference>
<evidence type="ECO:0000256" key="4">
    <source>
        <dbReference type="ARBA" id="ARBA00022801"/>
    </source>
</evidence>
<dbReference type="PANTHER" id="PTHR12629:SF61">
    <property type="entry name" value="NUDIX HYDROLASE 16, MITOCHONDRIAL"/>
    <property type="match status" value="1"/>
</dbReference>
<organism evidence="6 7">
    <name type="scientific">Carnegiea gigantea</name>
    <dbReference type="NCBI Taxonomy" id="171969"/>
    <lineage>
        <taxon>Eukaryota</taxon>
        <taxon>Viridiplantae</taxon>
        <taxon>Streptophyta</taxon>
        <taxon>Embryophyta</taxon>
        <taxon>Tracheophyta</taxon>
        <taxon>Spermatophyta</taxon>
        <taxon>Magnoliopsida</taxon>
        <taxon>eudicotyledons</taxon>
        <taxon>Gunneridae</taxon>
        <taxon>Pentapetalae</taxon>
        <taxon>Caryophyllales</taxon>
        <taxon>Cactineae</taxon>
        <taxon>Cactaceae</taxon>
        <taxon>Cactoideae</taxon>
        <taxon>Echinocereeae</taxon>
        <taxon>Carnegiea</taxon>
    </lineage>
</organism>
<evidence type="ECO:0000256" key="3">
    <source>
        <dbReference type="ARBA" id="ARBA00022723"/>
    </source>
</evidence>
<keyword evidence="5" id="KW-0460">Magnesium</keyword>
<dbReference type="InterPro" id="IPR047198">
    <property type="entry name" value="DDP-like_NUDIX"/>
</dbReference>
<comment type="caution">
    <text evidence="6">The sequence shown here is derived from an EMBL/GenBank/DDBJ whole genome shotgun (WGS) entry which is preliminary data.</text>
</comment>
<comment type="cofactor">
    <cofactor evidence="1">
        <name>Mg(2+)</name>
        <dbReference type="ChEBI" id="CHEBI:18420"/>
    </cofactor>
</comment>
<dbReference type="SUPFAM" id="SSF55811">
    <property type="entry name" value="Nudix"/>
    <property type="match status" value="1"/>
</dbReference>
<dbReference type="GO" id="GO:0046872">
    <property type="term" value="F:metal ion binding"/>
    <property type="evidence" value="ECO:0007669"/>
    <property type="project" value="UniProtKB-KW"/>
</dbReference>
<evidence type="ECO:0000313" key="7">
    <source>
        <dbReference type="Proteomes" id="UP001153076"/>
    </source>
</evidence>
<dbReference type="PANTHER" id="PTHR12629">
    <property type="entry name" value="DIPHOSPHOINOSITOL POLYPHOSPHATE PHOSPHOHYDROLASE"/>
    <property type="match status" value="1"/>
</dbReference>